<evidence type="ECO:0000256" key="1">
    <source>
        <dbReference type="ARBA" id="ARBA00022691"/>
    </source>
</evidence>
<dbReference type="PROSITE" id="PS01318">
    <property type="entry name" value="TSAA_1"/>
    <property type="match status" value="1"/>
</dbReference>
<reference evidence="5" key="1">
    <citation type="submission" date="2015-09" db="EMBL/GenBank/DDBJ databases">
        <authorList>
            <person name="Rodrigo-Torres Lidia"/>
            <person name="Arahal R.David."/>
        </authorList>
    </citation>
    <scope>NUCLEOTIDE SEQUENCE [LARGE SCALE GENOMIC DNA]</scope>
    <source>
        <strain evidence="5">CECT 7735</strain>
    </source>
</reference>
<dbReference type="PANTHER" id="PTHR12818">
    <property type="entry name" value="TRNA (ADENINE(37)-N6)-METHYLTRANSFERASE"/>
    <property type="match status" value="1"/>
</dbReference>
<comment type="similarity">
    <text evidence="2">Belongs to the tRNA methyltransferase O family.</text>
</comment>
<proteinExistence type="inferred from homology"/>
<evidence type="ECO:0000313" key="5">
    <source>
        <dbReference type="Proteomes" id="UP000051870"/>
    </source>
</evidence>
<protein>
    <submittedName>
        <fullName evidence="4">S-adenosyl-L-methionine-binding protein</fullName>
    </submittedName>
</protein>
<sequence>MTHLEARPGEVELDFDPATETDASVMFIGHIRSPWKRGDCPANIRKARERTCEAWIELDPRLVQGLNGLKVGQQIVLIYWMHETRRDIIVQSPRHSEGTRGVFSLRSPLRPNPLAMSSVRITSLDPDRGNVGIDAIDCFDGTPLVDIKPWVPTIDLLPDE</sequence>
<evidence type="ECO:0000256" key="2">
    <source>
        <dbReference type="ARBA" id="ARBA00033753"/>
    </source>
</evidence>
<dbReference type="InterPro" id="IPR023370">
    <property type="entry name" value="TrmO-like_N"/>
</dbReference>
<dbReference type="STRING" id="1715693.PH7735_00257"/>
<dbReference type="PROSITE" id="PS51668">
    <property type="entry name" value="TSAA_2"/>
    <property type="match status" value="1"/>
</dbReference>
<dbReference type="InterPro" id="IPR023368">
    <property type="entry name" value="UPF0066_cons_site"/>
</dbReference>
<dbReference type="GeneID" id="83879353"/>
<dbReference type="SUPFAM" id="SSF118196">
    <property type="entry name" value="YaeB-like"/>
    <property type="match status" value="1"/>
</dbReference>
<dbReference type="InterPro" id="IPR036414">
    <property type="entry name" value="YaeB_N_sf"/>
</dbReference>
<accession>A0A0P1I0N4</accession>
<dbReference type="InterPro" id="IPR040372">
    <property type="entry name" value="YaeB-like"/>
</dbReference>
<keyword evidence="1" id="KW-0949">S-adenosyl-L-methionine</keyword>
<dbReference type="Gene3D" id="2.40.30.70">
    <property type="entry name" value="YaeB-like"/>
    <property type="match status" value="1"/>
</dbReference>
<dbReference type="PANTHER" id="PTHR12818:SF0">
    <property type="entry name" value="TRNA (ADENINE(37)-N6)-METHYLTRANSFERASE"/>
    <property type="match status" value="1"/>
</dbReference>
<evidence type="ECO:0000259" key="3">
    <source>
        <dbReference type="PROSITE" id="PS51668"/>
    </source>
</evidence>
<keyword evidence="5" id="KW-1185">Reference proteome</keyword>
<dbReference type="RefSeq" id="WP_058309527.1">
    <property type="nucleotide sequence ID" value="NZ_CYTW01000001.1"/>
</dbReference>
<organism evidence="4 5">
    <name type="scientific">Shimia thalassica</name>
    <dbReference type="NCBI Taxonomy" id="1715693"/>
    <lineage>
        <taxon>Bacteria</taxon>
        <taxon>Pseudomonadati</taxon>
        <taxon>Pseudomonadota</taxon>
        <taxon>Alphaproteobacteria</taxon>
        <taxon>Rhodobacterales</taxon>
        <taxon>Roseobacteraceae</taxon>
    </lineage>
</organism>
<name>A0A0P1I0N4_9RHOB</name>
<dbReference type="CDD" id="cd09281">
    <property type="entry name" value="UPF0066"/>
    <property type="match status" value="1"/>
</dbReference>
<gene>
    <name evidence="4" type="ORF">PH7735_00257</name>
</gene>
<feature type="domain" description="TsaA-like" evidence="3">
    <location>
        <begin position="25"/>
        <end position="159"/>
    </location>
</feature>
<dbReference type="Proteomes" id="UP000051870">
    <property type="component" value="Unassembled WGS sequence"/>
</dbReference>
<dbReference type="EMBL" id="CYTW01000001">
    <property type="protein sequence ID" value="CUJ83403.1"/>
    <property type="molecule type" value="Genomic_DNA"/>
</dbReference>
<dbReference type="Pfam" id="PF01980">
    <property type="entry name" value="TrmO_N"/>
    <property type="match status" value="1"/>
</dbReference>
<dbReference type="AlphaFoldDB" id="A0A0P1I0N4"/>
<evidence type="ECO:0000313" key="4">
    <source>
        <dbReference type="EMBL" id="CUJ83403.1"/>
    </source>
</evidence>
<dbReference type="InterPro" id="IPR036413">
    <property type="entry name" value="YaeB-like_sf"/>
</dbReference>